<dbReference type="CDD" id="cd00082">
    <property type="entry name" value="HisKA"/>
    <property type="match status" value="1"/>
</dbReference>
<keyword evidence="6 13" id="KW-0812">Transmembrane</keyword>
<dbReference type="InterPro" id="IPR003661">
    <property type="entry name" value="HisK_dim/P_dom"/>
</dbReference>
<evidence type="ECO:0000313" key="16">
    <source>
        <dbReference type="Proteomes" id="UP001303946"/>
    </source>
</evidence>
<comment type="subcellular location">
    <subcellularLocation>
        <location evidence="2">Membrane</location>
        <topology evidence="2">Multi-pass membrane protein</topology>
    </subcellularLocation>
</comment>
<dbReference type="Pfam" id="PF08521">
    <property type="entry name" value="2CSK_N"/>
    <property type="match status" value="1"/>
</dbReference>
<organism evidence="15 16">
    <name type="scientific">Piscinibacter gummiphilus</name>
    <dbReference type="NCBI Taxonomy" id="946333"/>
    <lineage>
        <taxon>Bacteria</taxon>
        <taxon>Pseudomonadati</taxon>
        <taxon>Pseudomonadota</taxon>
        <taxon>Betaproteobacteria</taxon>
        <taxon>Burkholderiales</taxon>
        <taxon>Sphaerotilaceae</taxon>
        <taxon>Piscinibacter</taxon>
    </lineage>
</organism>
<dbReference type="InterPro" id="IPR005467">
    <property type="entry name" value="His_kinase_dom"/>
</dbReference>
<dbReference type="EC" id="2.7.13.3" evidence="3"/>
<name>A0ABZ0CVB6_9BURK</name>
<evidence type="ECO:0000256" key="9">
    <source>
        <dbReference type="ARBA" id="ARBA00022840"/>
    </source>
</evidence>
<dbReference type="PANTHER" id="PTHR45436">
    <property type="entry name" value="SENSOR HISTIDINE KINASE YKOH"/>
    <property type="match status" value="1"/>
</dbReference>
<keyword evidence="16" id="KW-1185">Reference proteome</keyword>
<evidence type="ECO:0000256" key="3">
    <source>
        <dbReference type="ARBA" id="ARBA00012438"/>
    </source>
</evidence>
<dbReference type="Gene3D" id="1.10.287.130">
    <property type="match status" value="1"/>
</dbReference>
<dbReference type="SMART" id="SM00387">
    <property type="entry name" value="HATPase_c"/>
    <property type="match status" value="1"/>
</dbReference>
<evidence type="ECO:0000256" key="1">
    <source>
        <dbReference type="ARBA" id="ARBA00000085"/>
    </source>
</evidence>
<keyword evidence="9 15" id="KW-0067">ATP-binding</keyword>
<dbReference type="InterPro" id="IPR036890">
    <property type="entry name" value="HATPase_C_sf"/>
</dbReference>
<evidence type="ECO:0000256" key="10">
    <source>
        <dbReference type="ARBA" id="ARBA00022989"/>
    </source>
</evidence>
<dbReference type="PROSITE" id="PS50109">
    <property type="entry name" value="HIS_KIN"/>
    <property type="match status" value="1"/>
</dbReference>
<dbReference type="InterPro" id="IPR013727">
    <property type="entry name" value="2CSK_N"/>
</dbReference>
<evidence type="ECO:0000256" key="5">
    <source>
        <dbReference type="ARBA" id="ARBA00022679"/>
    </source>
</evidence>
<dbReference type="PRINTS" id="PR00344">
    <property type="entry name" value="BCTRLSENSOR"/>
</dbReference>
<evidence type="ECO:0000256" key="13">
    <source>
        <dbReference type="SAM" id="Phobius"/>
    </source>
</evidence>
<feature type="transmembrane region" description="Helical" evidence="13">
    <location>
        <begin position="31"/>
        <end position="50"/>
    </location>
</feature>
<evidence type="ECO:0000256" key="6">
    <source>
        <dbReference type="ARBA" id="ARBA00022692"/>
    </source>
</evidence>
<dbReference type="Pfam" id="PF02518">
    <property type="entry name" value="HATPase_c"/>
    <property type="match status" value="1"/>
</dbReference>
<sequence>MPPAQRAQPESAWRRFLAAPRSLKYRCLRSIALVSGLTWLVVTLAIVALARHESDAMFDASLRELAHMALAFADHELAEIQRTGGGDVSDDTDEVFSDKIVYQVWQQGGVLGYRSANAPARTPLAPGAAGFGDTVLDGQPLRTYNTWNREHSFQIQMAASPERHQHYGLWVSLALCIGMLSALCVFLLLIRRQLDQAFAPLHDTAEALAGKSAADLSPVELEGQPAELAPVIGAFNGLMRRMSQTLRYEQRFTSDAAHELRTPLSGLKILVRNAQRARSAEERREALEQMDVAIDRSTTLIGQLLALARYDRDPSQFALHETVDLWELATSVWAGVAPLAEEKGIRLHWSPGRPLVSVRGNHDALAVVLRNLIENALVHTPPGGEVLIEALAEAGDGQAQWLVHDSGPGVPPQMRERVFARFVRVDRSSAPGAGLGLAIVRRIVEIHGGSVVIGESPRLGGALVTLRLPLA</sequence>
<dbReference type="SMART" id="SM00388">
    <property type="entry name" value="HisKA"/>
    <property type="match status" value="1"/>
</dbReference>
<dbReference type="SUPFAM" id="SSF47384">
    <property type="entry name" value="Homodimeric domain of signal transducing histidine kinase"/>
    <property type="match status" value="1"/>
</dbReference>
<keyword evidence="10 13" id="KW-1133">Transmembrane helix</keyword>
<dbReference type="InterPro" id="IPR050428">
    <property type="entry name" value="TCS_sensor_his_kinase"/>
</dbReference>
<reference evidence="15 16" key="1">
    <citation type="submission" date="2023-10" db="EMBL/GenBank/DDBJ databases">
        <title>Bacteria for the degradation of biodegradable plastic PBAT(Polybutylene adipate terephthalate).</title>
        <authorList>
            <person name="Weon H.-Y."/>
            <person name="Yeon J."/>
        </authorList>
    </citation>
    <scope>NUCLEOTIDE SEQUENCE [LARGE SCALE GENOMIC DNA]</scope>
    <source>
        <strain evidence="15 16">SBD 7-3</strain>
    </source>
</reference>
<dbReference type="Proteomes" id="UP001303946">
    <property type="component" value="Chromosome"/>
</dbReference>
<keyword evidence="7" id="KW-0547">Nucleotide-binding</keyword>
<dbReference type="PANTHER" id="PTHR45436:SF14">
    <property type="entry name" value="SENSOR PROTEIN QSEC"/>
    <property type="match status" value="1"/>
</dbReference>
<evidence type="ECO:0000256" key="4">
    <source>
        <dbReference type="ARBA" id="ARBA00022553"/>
    </source>
</evidence>
<gene>
    <name evidence="15" type="ORF">RXV79_02405</name>
</gene>
<dbReference type="SUPFAM" id="SSF55874">
    <property type="entry name" value="ATPase domain of HSP90 chaperone/DNA topoisomerase II/histidine kinase"/>
    <property type="match status" value="1"/>
</dbReference>
<protein>
    <recommendedName>
        <fullName evidence="3">histidine kinase</fullName>
        <ecNumber evidence="3">2.7.13.3</ecNumber>
    </recommendedName>
</protein>
<proteinExistence type="predicted"/>
<keyword evidence="12 13" id="KW-0472">Membrane</keyword>
<dbReference type="CDD" id="cd00075">
    <property type="entry name" value="HATPase"/>
    <property type="match status" value="1"/>
</dbReference>
<evidence type="ECO:0000256" key="7">
    <source>
        <dbReference type="ARBA" id="ARBA00022741"/>
    </source>
</evidence>
<dbReference type="InterPro" id="IPR036097">
    <property type="entry name" value="HisK_dim/P_sf"/>
</dbReference>
<keyword evidence="11" id="KW-0902">Two-component regulatory system</keyword>
<feature type="domain" description="Histidine kinase" evidence="14">
    <location>
        <begin position="255"/>
        <end position="471"/>
    </location>
</feature>
<dbReference type="Pfam" id="PF00512">
    <property type="entry name" value="HisKA"/>
    <property type="match status" value="1"/>
</dbReference>
<keyword evidence="4" id="KW-0597">Phosphoprotein</keyword>
<dbReference type="InterPro" id="IPR004358">
    <property type="entry name" value="Sig_transdc_His_kin-like_C"/>
</dbReference>
<evidence type="ECO:0000313" key="15">
    <source>
        <dbReference type="EMBL" id="WOB08920.1"/>
    </source>
</evidence>
<feature type="transmembrane region" description="Helical" evidence="13">
    <location>
        <begin position="167"/>
        <end position="190"/>
    </location>
</feature>
<keyword evidence="8" id="KW-0418">Kinase</keyword>
<comment type="catalytic activity">
    <reaction evidence="1">
        <text>ATP + protein L-histidine = ADP + protein N-phospho-L-histidine.</text>
        <dbReference type="EC" id="2.7.13.3"/>
    </reaction>
</comment>
<dbReference type="GO" id="GO:0005524">
    <property type="term" value="F:ATP binding"/>
    <property type="evidence" value="ECO:0007669"/>
    <property type="project" value="UniProtKB-KW"/>
</dbReference>
<evidence type="ECO:0000259" key="14">
    <source>
        <dbReference type="PROSITE" id="PS50109"/>
    </source>
</evidence>
<dbReference type="EMBL" id="CP136336">
    <property type="protein sequence ID" value="WOB08920.1"/>
    <property type="molecule type" value="Genomic_DNA"/>
</dbReference>
<evidence type="ECO:0000256" key="8">
    <source>
        <dbReference type="ARBA" id="ARBA00022777"/>
    </source>
</evidence>
<dbReference type="RefSeq" id="WP_316701822.1">
    <property type="nucleotide sequence ID" value="NZ_CP136336.1"/>
</dbReference>
<dbReference type="InterPro" id="IPR003594">
    <property type="entry name" value="HATPase_dom"/>
</dbReference>
<keyword evidence="5" id="KW-0808">Transferase</keyword>
<dbReference type="Gene3D" id="3.30.565.10">
    <property type="entry name" value="Histidine kinase-like ATPase, C-terminal domain"/>
    <property type="match status" value="1"/>
</dbReference>
<accession>A0ABZ0CVB6</accession>
<evidence type="ECO:0000256" key="11">
    <source>
        <dbReference type="ARBA" id="ARBA00023012"/>
    </source>
</evidence>
<evidence type="ECO:0000256" key="2">
    <source>
        <dbReference type="ARBA" id="ARBA00004141"/>
    </source>
</evidence>
<evidence type="ECO:0000256" key="12">
    <source>
        <dbReference type="ARBA" id="ARBA00023136"/>
    </source>
</evidence>